<gene>
    <name evidence="1" type="ORF">DPMN_135566</name>
</gene>
<reference evidence="1" key="2">
    <citation type="submission" date="2020-11" db="EMBL/GenBank/DDBJ databases">
        <authorList>
            <person name="McCartney M.A."/>
            <person name="Auch B."/>
            <person name="Kono T."/>
            <person name="Mallez S."/>
            <person name="Becker A."/>
            <person name="Gohl D.M."/>
            <person name="Silverstein K.A.T."/>
            <person name="Koren S."/>
            <person name="Bechman K.B."/>
            <person name="Herman A."/>
            <person name="Abrahante J.E."/>
            <person name="Garbe J."/>
        </authorList>
    </citation>
    <scope>NUCLEOTIDE SEQUENCE</scope>
    <source>
        <strain evidence="1">Duluth1</strain>
        <tissue evidence="1">Whole animal</tissue>
    </source>
</reference>
<dbReference type="AlphaFoldDB" id="A0A9D4JBU5"/>
<accession>A0A9D4JBU5</accession>
<organism evidence="1 2">
    <name type="scientific">Dreissena polymorpha</name>
    <name type="common">Zebra mussel</name>
    <name type="synonym">Mytilus polymorpha</name>
    <dbReference type="NCBI Taxonomy" id="45954"/>
    <lineage>
        <taxon>Eukaryota</taxon>
        <taxon>Metazoa</taxon>
        <taxon>Spiralia</taxon>
        <taxon>Lophotrochozoa</taxon>
        <taxon>Mollusca</taxon>
        <taxon>Bivalvia</taxon>
        <taxon>Autobranchia</taxon>
        <taxon>Heteroconchia</taxon>
        <taxon>Euheterodonta</taxon>
        <taxon>Imparidentia</taxon>
        <taxon>Neoheterodontei</taxon>
        <taxon>Myida</taxon>
        <taxon>Dreissenoidea</taxon>
        <taxon>Dreissenidae</taxon>
        <taxon>Dreissena</taxon>
    </lineage>
</organism>
<evidence type="ECO:0000313" key="2">
    <source>
        <dbReference type="Proteomes" id="UP000828390"/>
    </source>
</evidence>
<dbReference type="Proteomes" id="UP000828390">
    <property type="component" value="Unassembled WGS sequence"/>
</dbReference>
<keyword evidence="2" id="KW-1185">Reference proteome</keyword>
<proteinExistence type="predicted"/>
<protein>
    <submittedName>
        <fullName evidence="1">Uncharacterized protein</fullName>
    </submittedName>
</protein>
<comment type="caution">
    <text evidence="1">The sequence shown here is derived from an EMBL/GenBank/DDBJ whole genome shotgun (WGS) entry which is preliminary data.</text>
</comment>
<dbReference type="EMBL" id="JAIWYP010000006">
    <property type="protein sequence ID" value="KAH3807231.1"/>
    <property type="molecule type" value="Genomic_DNA"/>
</dbReference>
<sequence>MSAETKCPEVVHGDVQQYDKEEIKDFTVSQPVLKLIGSEIVGSIKKEKTTELEK</sequence>
<reference evidence="1" key="1">
    <citation type="journal article" date="2019" name="bioRxiv">
        <title>The Genome of the Zebra Mussel, Dreissena polymorpha: A Resource for Invasive Species Research.</title>
        <authorList>
            <person name="McCartney M.A."/>
            <person name="Auch B."/>
            <person name="Kono T."/>
            <person name="Mallez S."/>
            <person name="Zhang Y."/>
            <person name="Obille A."/>
            <person name="Becker A."/>
            <person name="Abrahante J.E."/>
            <person name="Garbe J."/>
            <person name="Badalamenti J.P."/>
            <person name="Herman A."/>
            <person name="Mangelson H."/>
            <person name="Liachko I."/>
            <person name="Sullivan S."/>
            <person name="Sone E.D."/>
            <person name="Koren S."/>
            <person name="Silverstein K.A.T."/>
            <person name="Beckman K.B."/>
            <person name="Gohl D.M."/>
        </authorList>
    </citation>
    <scope>NUCLEOTIDE SEQUENCE</scope>
    <source>
        <strain evidence="1">Duluth1</strain>
        <tissue evidence="1">Whole animal</tissue>
    </source>
</reference>
<evidence type="ECO:0000313" key="1">
    <source>
        <dbReference type="EMBL" id="KAH3807231.1"/>
    </source>
</evidence>
<name>A0A9D4JBU5_DREPO</name>